<organism evidence="1 2">
    <name type="scientific">candidate division KSB3 bacterium</name>
    <dbReference type="NCBI Taxonomy" id="2044937"/>
    <lineage>
        <taxon>Bacteria</taxon>
        <taxon>candidate division KSB3</taxon>
    </lineage>
</organism>
<accession>A0A9D5JV82</accession>
<dbReference type="Gene3D" id="2.60.40.10">
    <property type="entry name" value="Immunoglobulins"/>
    <property type="match status" value="1"/>
</dbReference>
<protein>
    <submittedName>
        <fullName evidence="1">DUF1573 domain-containing protein</fullName>
    </submittedName>
</protein>
<evidence type="ECO:0000313" key="2">
    <source>
        <dbReference type="Proteomes" id="UP000649604"/>
    </source>
</evidence>
<dbReference type="InterPro" id="IPR013783">
    <property type="entry name" value="Ig-like_fold"/>
</dbReference>
<proteinExistence type="predicted"/>
<evidence type="ECO:0000313" key="1">
    <source>
        <dbReference type="EMBL" id="MBD3324879.1"/>
    </source>
</evidence>
<sequence>MTVSAGSRRRQLRQVVNVHTNDPQNSIIQLTVTAQVLVDLEVVPTNLLRFDQDHTGRASVAIKNYGDTPVQLKDVQVSTEYVNVSVSSMEVAPQGETSITGELLPDAPSGVLSGWITIRTDHKTLPLIQIRIWGNLP</sequence>
<dbReference type="Proteomes" id="UP000649604">
    <property type="component" value="Unassembled WGS sequence"/>
</dbReference>
<comment type="caution">
    <text evidence="1">The sequence shown here is derived from an EMBL/GenBank/DDBJ whole genome shotgun (WGS) entry which is preliminary data.</text>
</comment>
<dbReference type="EMBL" id="WJJP01000314">
    <property type="protein sequence ID" value="MBD3324879.1"/>
    <property type="molecule type" value="Genomic_DNA"/>
</dbReference>
<dbReference type="AlphaFoldDB" id="A0A9D5JV82"/>
<reference evidence="1" key="1">
    <citation type="submission" date="2019-11" db="EMBL/GenBank/DDBJ databases">
        <title>Microbial mats filling the niche in hypersaline microbial mats.</title>
        <authorList>
            <person name="Wong H.L."/>
            <person name="Macleod F.I."/>
            <person name="White R.A. III"/>
            <person name="Burns B.P."/>
        </authorList>
    </citation>
    <scope>NUCLEOTIDE SEQUENCE</scope>
    <source>
        <strain evidence="1">Rbin_158</strain>
    </source>
</reference>
<name>A0A9D5JV82_9BACT</name>
<gene>
    <name evidence="1" type="ORF">GF339_09860</name>
</gene>